<dbReference type="EMBL" id="JARJCN010000019">
    <property type="protein sequence ID" value="KAJ7091992.1"/>
    <property type="molecule type" value="Genomic_DNA"/>
</dbReference>
<keyword evidence="2" id="KW-1185">Reference proteome</keyword>
<dbReference type="Proteomes" id="UP001222325">
    <property type="component" value="Unassembled WGS sequence"/>
</dbReference>
<comment type="caution">
    <text evidence="1">The sequence shown here is derived from an EMBL/GenBank/DDBJ whole genome shotgun (WGS) entry which is preliminary data.</text>
</comment>
<evidence type="ECO:0000313" key="1">
    <source>
        <dbReference type="EMBL" id="KAJ7091992.1"/>
    </source>
</evidence>
<accession>A0AAD6U5R2</accession>
<proteinExistence type="predicted"/>
<reference evidence="1" key="1">
    <citation type="submission" date="2023-03" db="EMBL/GenBank/DDBJ databases">
        <title>Massive genome expansion in bonnet fungi (Mycena s.s.) driven by repeated elements and novel gene families across ecological guilds.</title>
        <authorList>
            <consortium name="Lawrence Berkeley National Laboratory"/>
            <person name="Harder C.B."/>
            <person name="Miyauchi S."/>
            <person name="Viragh M."/>
            <person name="Kuo A."/>
            <person name="Thoen E."/>
            <person name="Andreopoulos B."/>
            <person name="Lu D."/>
            <person name="Skrede I."/>
            <person name="Drula E."/>
            <person name="Henrissat B."/>
            <person name="Morin E."/>
            <person name="Kohler A."/>
            <person name="Barry K."/>
            <person name="LaButti K."/>
            <person name="Morin E."/>
            <person name="Salamov A."/>
            <person name="Lipzen A."/>
            <person name="Mereny Z."/>
            <person name="Hegedus B."/>
            <person name="Baldrian P."/>
            <person name="Stursova M."/>
            <person name="Weitz H."/>
            <person name="Taylor A."/>
            <person name="Grigoriev I.V."/>
            <person name="Nagy L.G."/>
            <person name="Martin F."/>
            <person name="Kauserud H."/>
        </authorList>
    </citation>
    <scope>NUCLEOTIDE SEQUENCE</scope>
    <source>
        <strain evidence="1">CBHHK173m</strain>
    </source>
</reference>
<name>A0AAD6U5R2_9AGAR</name>
<dbReference type="AlphaFoldDB" id="A0AAD6U5R2"/>
<organism evidence="1 2">
    <name type="scientific">Mycena belliarum</name>
    <dbReference type="NCBI Taxonomy" id="1033014"/>
    <lineage>
        <taxon>Eukaryota</taxon>
        <taxon>Fungi</taxon>
        <taxon>Dikarya</taxon>
        <taxon>Basidiomycota</taxon>
        <taxon>Agaricomycotina</taxon>
        <taxon>Agaricomycetes</taxon>
        <taxon>Agaricomycetidae</taxon>
        <taxon>Agaricales</taxon>
        <taxon>Marasmiineae</taxon>
        <taxon>Mycenaceae</taxon>
        <taxon>Mycena</taxon>
    </lineage>
</organism>
<protein>
    <submittedName>
        <fullName evidence="1">Uncharacterized protein</fullName>
    </submittedName>
</protein>
<evidence type="ECO:0000313" key="2">
    <source>
        <dbReference type="Proteomes" id="UP001222325"/>
    </source>
</evidence>
<gene>
    <name evidence="1" type="ORF">B0H15DRAFT_183858</name>
</gene>
<sequence length="324" mass="35490">MGQQAFDGHSEDSKAARFSSITYYRRGRNPSFFNCRLRSCSCERGSHGSQFTLPFQVPGPWSCDIALSNAMCCCESCALPFRVTSCSAGPQWSLRFVETDKMSSVWPGTPCPSLFCTMWALTPGTADGAVFQPDLGWYFLHVGQELCVSRLSGIMLAISTQTERPHVRLHATGRNYTVAVSSKWSRRGRRPGAAASGTTSALTGAVFYGNLCEDAFVPPVRLAIYANSPYSDIPTTGFRRIDTAAEVAMIEGGCNVNLHITALLPSYMYVFAPSTSAPCQARSCTCIWILDEYCQIANQISNLKRLGKIWTLEISSPPRQSVHA</sequence>